<evidence type="ECO:0000256" key="1">
    <source>
        <dbReference type="SAM" id="MobiDB-lite"/>
    </source>
</evidence>
<feature type="compositionally biased region" description="Basic and acidic residues" evidence="1">
    <location>
        <begin position="65"/>
        <end position="80"/>
    </location>
</feature>
<feature type="region of interest" description="Disordered" evidence="1">
    <location>
        <begin position="65"/>
        <end position="97"/>
    </location>
</feature>
<proteinExistence type="predicted"/>
<feature type="non-terminal residue" evidence="2">
    <location>
        <position position="173"/>
    </location>
</feature>
<evidence type="ECO:0000313" key="3">
    <source>
        <dbReference type="Proteomes" id="UP000054477"/>
    </source>
</evidence>
<protein>
    <submittedName>
        <fullName evidence="2">Uncharacterized protein</fullName>
    </submittedName>
</protein>
<feature type="region of interest" description="Disordered" evidence="1">
    <location>
        <begin position="22"/>
        <end position="43"/>
    </location>
</feature>
<feature type="non-terminal residue" evidence="2">
    <location>
        <position position="1"/>
    </location>
</feature>
<gene>
    <name evidence="2" type="ORF">K443DRAFT_113263</name>
</gene>
<dbReference type="HOGENOM" id="CLU_1551293_0_0_1"/>
<dbReference type="Proteomes" id="UP000054477">
    <property type="component" value="Unassembled WGS sequence"/>
</dbReference>
<reference evidence="2 3" key="1">
    <citation type="submission" date="2014-04" db="EMBL/GenBank/DDBJ databases">
        <authorList>
            <consortium name="DOE Joint Genome Institute"/>
            <person name="Kuo A."/>
            <person name="Kohler A."/>
            <person name="Nagy L.G."/>
            <person name="Floudas D."/>
            <person name="Copeland A."/>
            <person name="Barry K.W."/>
            <person name="Cichocki N."/>
            <person name="Veneault-Fourrey C."/>
            <person name="LaButti K."/>
            <person name="Lindquist E.A."/>
            <person name="Lipzen A."/>
            <person name="Lundell T."/>
            <person name="Morin E."/>
            <person name="Murat C."/>
            <person name="Sun H."/>
            <person name="Tunlid A."/>
            <person name="Henrissat B."/>
            <person name="Grigoriev I.V."/>
            <person name="Hibbett D.S."/>
            <person name="Martin F."/>
            <person name="Nordberg H.P."/>
            <person name="Cantor M.N."/>
            <person name="Hua S.X."/>
        </authorList>
    </citation>
    <scope>NUCLEOTIDE SEQUENCE [LARGE SCALE GENOMIC DNA]</scope>
    <source>
        <strain evidence="2 3">LaAM-08-1</strain>
    </source>
</reference>
<evidence type="ECO:0000313" key="2">
    <source>
        <dbReference type="EMBL" id="KIJ92661.1"/>
    </source>
</evidence>
<dbReference type="EMBL" id="KN838894">
    <property type="protein sequence ID" value="KIJ92661.1"/>
    <property type="molecule type" value="Genomic_DNA"/>
</dbReference>
<dbReference type="OrthoDB" id="3033621at2759"/>
<accession>A0A0C9X4U1</accession>
<organism evidence="2 3">
    <name type="scientific">Laccaria amethystina LaAM-08-1</name>
    <dbReference type="NCBI Taxonomy" id="1095629"/>
    <lineage>
        <taxon>Eukaryota</taxon>
        <taxon>Fungi</taxon>
        <taxon>Dikarya</taxon>
        <taxon>Basidiomycota</taxon>
        <taxon>Agaricomycotina</taxon>
        <taxon>Agaricomycetes</taxon>
        <taxon>Agaricomycetidae</taxon>
        <taxon>Agaricales</taxon>
        <taxon>Agaricineae</taxon>
        <taxon>Hydnangiaceae</taxon>
        <taxon>Laccaria</taxon>
    </lineage>
</organism>
<name>A0A0C9X4U1_9AGAR</name>
<dbReference type="AlphaFoldDB" id="A0A0C9X4U1"/>
<reference evidence="3" key="2">
    <citation type="submission" date="2015-01" db="EMBL/GenBank/DDBJ databases">
        <title>Evolutionary Origins and Diversification of the Mycorrhizal Mutualists.</title>
        <authorList>
            <consortium name="DOE Joint Genome Institute"/>
            <consortium name="Mycorrhizal Genomics Consortium"/>
            <person name="Kohler A."/>
            <person name="Kuo A."/>
            <person name="Nagy L.G."/>
            <person name="Floudas D."/>
            <person name="Copeland A."/>
            <person name="Barry K.W."/>
            <person name="Cichocki N."/>
            <person name="Veneault-Fourrey C."/>
            <person name="LaButti K."/>
            <person name="Lindquist E.A."/>
            <person name="Lipzen A."/>
            <person name="Lundell T."/>
            <person name="Morin E."/>
            <person name="Murat C."/>
            <person name="Riley R."/>
            <person name="Ohm R."/>
            <person name="Sun H."/>
            <person name="Tunlid A."/>
            <person name="Henrissat B."/>
            <person name="Grigoriev I.V."/>
            <person name="Hibbett D.S."/>
            <person name="Martin F."/>
        </authorList>
    </citation>
    <scope>NUCLEOTIDE SEQUENCE [LARGE SCALE GENOMIC DNA]</scope>
    <source>
        <strain evidence="3">LaAM-08-1</strain>
    </source>
</reference>
<sequence>HCSTTKTYCGHKRCINETRKSDEPHKHKCSTSKTHTPDEHKRGTTETCASEYKCSSVDSETRTSEHKCTTTETHTFEHKPPPTPKNLTSTNEAPPEPTNKIGLQTYDFIIGTPISNCFNGTYPVDSEIKESFSISDTWSTGLNVGIQFGPLTHEESDIFTGHNHPCAPRPSSS</sequence>
<keyword evidence="3" id="KW-1185">Reference proteome</keyword>